<organism evidence="2">
    <name type="scientific">Anguilla anguilla</name>
    <name type="common">European freshwater eel</name>
    <name type="synonym">Muraena anguilla</name>
    <dbReference type="NCBI Taxonomy" id="7936"/>
    <lineage>
        <taxon>Eukaryota</taxon>
        <taxon>Metazoa</taxon>
        <taxon>Chordata</taxon>
        <taxon>Craniata</taxon>
        <taxon>Vertebrata</taxon>
        <taxon>Euteleostomi</taxon>
        <taxon>Actinopterygii</taxon>
        <taxon>Neopterygii</taxon>
        <taxon>Teleostei</taxon>
        <taxon>Anguilliformes</taxon>
        <taxon>Anguillidae</taxon>
        <taxon>Anguilla</taxon>
    </lineage>
</organism>
<accession>A0A0E9U640</accession>
<name>A0A0E9U640_ANGAN</name>
<keyword evidence="1" id="KW-0472">Membrane</keyword>
<reference evidence="2" key="2">
    <citation type="journal article" date="2015" name="Fish Shellfish Immunol.">
        <title>Early steps in the European eel (Anguilla anguilla)-Vibrio vulnificus interaction in the gills: Role of the RtxA13 toxin.</title>
        <authorList>
            <person name="Callol A."/>
            <person name="Pajuelo D."/>
            <person name="Ebbesson L."/>
            <person name="Teles M."/>
            <person name="MacKenzie S."/>
            <person name="Amaro C."/>
        </authorList>
    </citation>
    <scope>NUCLEOTIDE SEQUENCE</scope>
</reference>
<keyword evidence="1" id="KW-0812">Transmembrane</keyword>
<protein>
    <submittedName>
        <fullName evidence="2">Uncharacterized protein</fullName>
    </submittedName>
</protein>
<evidence type="ECO:0000313" key="2">
    <source>
        <dbReference type="EMBL" id="JAH61359.1"/>
    </source>
</evidence>
<evidence type="ECO:0000256" key="1">
    <source>
        <dbReference type="SAM" id="Phobius"/>
    </source>
</evidence>
<keyword evidence="1" id="KW-1133">Transmembrane helix</keyword>
<sequence>MHFVLFLINSNILMYFSVVTWGSEPLYLWKLI</sequence>
<feature type="transmembrane region" description="Helical" evidence="1">
    <location>
        <begin position="12"/>
        <end position="29"/>
    </location>
</feature>
<dbReference type="AlphaFoldDB" id="A0A0E9U640"/>
<reference evidence="2" key="1">
    <citation type="submission" date="2014-11" db="EMBL/GenBank/DDBJ databases">
        <authorList>
            <person name="Amaro Gonzalez C."/>
        </authorList>
    </citation>
    <scope>NUCLEOTIDE SEQUENCE</scope>
</reference>
<dbReference type="EMBL" id="GBXM01047218">
    <property type="protein sequence ID" value="JAH61359.1"/>
    <property type="molecule type" value="Transcribed_RNA"/>
</dbReference>
<proteinExistence type="predicted"/>